<evidence type="ECO:0000313" key="2">
    <source>
        <dbReference type="Proteomes" id="UP000790709"/>
    </source>
</evidence>
<comment type="caution">
    <text evidence="1">The sequence shown here is derived from an EMBL/GenBank/DDBJ whole genome shotgun (WGS) entry which is preliminary data.</text>
</comment>
<evidence type="ECO:0000313" key="1">
    <source>
        <dbReference type="EMBL" id="KAH7929092.1"/>
    </source>
</evidence>
<name>A0ACB8BUE8_9AGAM</name>
<sequence length="330" mass="37593">MDRPVTSKPRGICRFYNTSRGCYAGDNCKFLHGAEETHTPFDKAKLCKYYQQGHCKRGDQCWFRHELPIRRGEGPTEASGDETCNICLETPATYGLLTDCSHVFCHQCIRQWRDPSSKSSDVIVSGVIKKCPLCRSASRFITPSSHFYREGDPRKKETIDKYRESMARVPCKYFQETMALGKPCCPFGMDCFYKHTNSDGTPHIFRHGAKHFMRIYRRRRQGGFAQSSSQMDAQEQFLRLFRAPINNLHATLDIIRANLPAFLERYEEAMNGTTVTDRDFRGDVEAYTEPAAPAGDAGDIDLEHLELVVSVVLSRFKTPLGMKQDVCLKA</sequence>
<proteinExistence type="predicted"/>
<organism evidence="1 2">
    <name type="scientific">Leucogyrophana mollusca</name>
    <dbReference type="NCBI Taxonomy" id="85980"/>
    <lineage>
        <taxon>Eukaryota</taxon>
        <taxon>Fungi</taxon>
        <taxon>Dikarya</taxon>
        <taxon>Basidiomycota</taxon>
        <taxon>Agaricomycotina</taxon>
        <taxon>Agaricomycetes</taxon>
        <taxon>Agaricomycetidae</taxon>
        <taxon>Boletales</taxon>
        <taxon>Boletales incertae sedis</taxon>
        <taxon>Leucogyrophana</taxon>
    </lineage>
</organism>
<dbReference type="Proteomes" id="UP000790709">
    <property type="component" value="Unassembled WGS sequence"/>
</dbReference>
<reference evidence="1" key="1">
    <citation type="journal article" date="2021" name="New Phytol.">
        <title>Evolutionary innovations through gain and loss of genes in the ectomycorrhizal Boletales.</title>
        <authorList>
            <person name="Wu G."/>
            <person name="Miyauchi S."/>
            <person name="Morin E."/>
            <person name="Kuo A."/>
            <person name="Drula E."/>
            <person name="Varga T."/>
            <person name="Kohler A."/>
            <person name="Feng B."/>
            <person name="Cao Y."/>
            <person name="Lipzen A."/>
            <person name="Daum C."/>
            <person name="Hundley H."/>
            <person name="Pangilinan J."/>
            <person name="Johnson J."/>
            <person name="Barry K."/>
            <person name="LaButti K."/>
            <person name="Ng V."/>
            <person name="Ahrendt S."/>
            <person name="Min B."/>
            <person name="Choi I.G."/>
            <person name="Park H."/>
            <person name="Plett J.M."/>
            <person name="Magnuson J."/>
            <person name="Spatafora J.W."/>
            <person name="Nagy L.G."/>
            <person name="Henrissat B."/>
            <person name="Grigoriev I.V."/>
            <person name="Yang Z.L."/>
            <person name="Xu J."/>
            <person name="Martin F.M."/>
        </authorList>
    </citation>
    <scope>NUCLEOTIDE SEQUENCE</scope>
    <source>
        <strain evidence="1">KUC20120723A-06</strain>
    </source>
</reference>
<accession>A0ACB8BUE8</accession>
<keyword evidence="2" id="KW-1185">Reference proteome</keyword>
<gene>
    <name evidence="1" type="ORF">BV22DRAFT_154422</name>
</gene>
<protein>
    <submittedName>
        <fullName evidence="1">Uncharacterized protein</fullName>
    </submittedName>
</protein>
<dbReference type="EMBL" id="MU266345">
    <property type="protein sequence ID" value="KAH7929092.1"/>
    <property type="molecule type" value="Genomic_DNA"/>
</dbReference>